<accession>A0A0F4LMH5</accession>
<dbReference type="SUPFAM" id="SSF103473">
    <property type="entry name" value="MFS general substrate transporter"/>
    <property type="match status" value="1"/>
</dbReference>
<evidence type="ECO:0000256" key="3">
    <source>
        <dbReference type="ARBA" id="ARBA00022692"/>
    </source>
</evidence>
<feature type="transmembrane region" description="Helical" evidence="6">
    <location>
        <begin position="172"/>
        <end position="192"/>
    </location>
</feature>
<protein>
    <submittedName>
        <fullName evidence="7">Major facilitator superfamily permease</fullName>
    </submittedName>
</protein>
<evidence type="ECO:0000256" key="1">
    <source>
        <dbReference type="ARBA" id="ARBA00004651"/>
    </source>
</evidence>
<name>A0A0F4LMH5_9LACO</name>
<dbReference type="EMBL" id="JXLH01000003">
    <property type="protein sequence ID" value="KJY59790.1"/>
    <property type="molecule type" value="Genomic_DNA"/>
</dbReference>
<evidence type="ECO:0000313" key="7">
    <source>
        <dbReference type="EMBL" id="KJY59790.1"/>
    </source>
</evidence>
<proteinExistence type="predicted"/>
<dbReference type="OrthoDB" id="2989542at2"/>
<evidence type="ECO:0000256" key="2">
    <source>
        <dbReference type="ARBA" id="ARBA00022475"/>
    </source>
</evidence>
<comment type="subcellular location">
    <subcellularLocation>
        <location evidence="1">Cell membrane</location>
        <topology evidence="1">Multi-pass membrane protein</topology>
    </subcellularLocation>
</comment>
<dbReference type="PANTHER" id="PTHR23513:SF6">
    <property type="entry name" value="MAJOR FACILITATOR SUPERFAMILY ASSOCIATED DOMAIN-CONTAINING PROTEIN"/>
    <property type="match status" value="1"/>
</dbReference>
<evidence type="ECO:0000313" key="8">
    <source>
        <dbReference type="Proteomes" id="UP000033612"/>
    </source>
</evidence>
<dbReference type="InterPro" id="IPR011701">
    <property type="entry name" value="MFS"/>
</dbReference>
<evidence type="ECO:0000256" key="4">
    <source>
        <dbReference type="ARBA" id="ARBA00022989"/>
    </source>
</evidence>
<dbReference type="PATRIC" id="fig|1218506.3.peg.169"/>
<feature type="transmembrane region" description="Helical" evidence="6">
    <location>
        <begin position="227"/>
        <end position="254"/>
    </location>
</feature>
<dbReference type="GO" id="GO:0022857">
    <property type="term" value="F:transmembrane transporter activity"/>
    <property type="evidence" value="ECO:0007669"/>
    <property type="project" value="InterPro"/>
</dbReference>
<organism evidence="7 8">
    <name type="scientific">Lactobacillus kimbladii</name>
    <dbReference type="NCBI Taxonomy" id="1218506"/>
    <lineage>
        <taxon>Bacteria</taxon>
        <taxon>Bacillati</taxon>
        <taxon>Bacillota</taxon>
        <taxon>Bacilli</taxon>
        <taxon>Lactobacillales</taxon>
        <taxon>Lactobacillaceae</taxon>
        <taxon>Lactobacillus</taxon>
    </lineage>
</organism>
<dbReference type="AlphaFoldDB" id="A0A0F4LMH5"/>
<dbReference type="Proteomes" id="UP000033612">
    <property type="component" value="Unassembled WGS sequence"/>
</dbReference>
<feature type="transmembrane region" description="Helical" evidence="6">
    <location>
        <begin position="143"/>
        <end position="166"/>
    </location>
</feature>
<dbReference type="GO" id="GO:0005886">
    <property type="term" value="C:plasma membrane"/>
    <property type="evidence" value="ECO:0007669"/>
    <property type="project" value="UniProtKB-SubCell"/>
</dbReference>
<reference evidence="7 8" key="1">
    <citation type="submission" date="2015-01" db="EMBL/GenBank/DDBJ databases">
        <title>Comparative genomics of the lactic acid bacteria isolated from the honey bee gut.</title>
        <authorList>
            <person name="Ellegaard K.M."/>
            <person name="Tamarit D."/>
            <person name="Javelind E."/>
            <person name="Olofsson T."/>
            <person name="Andersson S.G."/>
            <person name="Vasquez A."/>
        </authorList>
    </citation>
    <scope>NUCLEOTIDE SEQUENCE [LARGE SCALE GENOMIC DNA]</scope>
    <source>
        <strain evidence="7 8">Hma2</strain>
    </source>
</reference>
<feature type="transmembrane region" description="Helical" evidence="6">
    <location>
        <begin position="12"/>
        <end position="35"/>
    </location>
</feature>
<dbReference type="Gene3D" id="1.20.1250.20">
    <property type="entry name" value="MFS general substrate transporter like domains"/>
    <property type="match status" value="1"/>
</dbReference>
<keyword evidence="8" id="KW-1185">Reference proteome</keyword>
<comment type="caution">
    <text evidence="7">The sequence shown here is derived from an EMBL/GenBank/DDBJ whole genome shotgun (WGS) entry which is preliminary data.</text>
</comment>
<keyword evidence="3 6" id="KW-0812">Transmembrane</keyword>
<feature type="transmembrane region" description="Helical" evidence="6">
    <location>
        <begin position="101"/>
        <end position="122"/>
    </location>
</feature>
<feature type="transmembrane region" description="Helical" evidence="6">
    <location>
        <begin position="384"/>
        <end position="405"/>
    </location>
</feature>
<dbReference type="PANTHER" id="PTHR23513">
    <property type="entry name" value="INTEGRAL MEMBRANE EFFLUX PROTEIN-RELATED"/>
    <property type="match status" value="1"/>
</dbReference>
<keyword evidence="5 6" id="KW-0472">Membrane</keyword>
<evidence type="ECO:0000256" key="5">
    <source>
        <dbReference type="ARBA" id="ARBA00023136"/>
    </source>
</evidence>
<dbReference type="Pfam" id="PF07690">
    <property type="entry name" value="MFS_1"/>
    <property type="match status" value="1"/>
</dbReference>
<sequence length="416" mass="44464">MNIFLKNKNYRKFTLASWLSGAGNILFYLALMTYASKLKNYSLALSLIAITESLPDLIQSLSGYLADRTHNKYRVIVWLAVIRFALYMLVGLLFVTNIAGWNLVLMVIGLNFVSDLSGMYSGGLQTPLIVGLVGENEMAEAQGFTSGVSQLITLVAQFVGSGLLLFMSYSELAIVNALTFLSAGLLYANIGASVRKQQPDQKEEVNDQNFFATISSSFKQVRQAHGLLTIVLVVAMLNGLLSSVEPLISIVIAGNKSMLIGSYSFTIALLGAAAAIGLALGSAVGTRLLKNTSLFQLSLLSTISSAIMAVVILNKSSILCLILMTTLGFLAGTSSPKLMQWLVISVDRKILASSAGLLNTILAIAGPLMTTLFTTIAGTINVNYALYGVLGFSAIVFIVTLIVMIKVNKAKQAEIA</sequence>
<evidence type="ECO:0000256" key="6">
    <source>
        <dbReference type="SAM" id="Phobius"/>
    </source>
</evidence>
<keyword evidence="2" id="KW-1003">Cell membrane</keyword>
<feature type="transmembrane region" description="Helical" evidence="6">
    <location>
        <begin position="318"/>
        <end position="335"/>
    </location>
</feature>
<dbReference type="HOGENOM" id="CLU_051151_2_1_9"/>
<keyword evidence="4 6" id="KW-1133">Transmembrane helix</keyword>
<feature type="transmembrane region" description="Helical" evidence="6">
    <location>
        <begin position="356"/>
        <end position="378"/>
    </location>
</feature>
<dbReference type="InterPro" id="IPR036259">
    <property type="entry name" value="MFS_trans_sf"/>
</dbReference>
<dbReference type="RefSeq" id="WP_046331431.1">
    <property type="nucleotide sequence ID" value="NZ_JBHTBO010000007.1"/>
</dbReference>
<feature type="transmembrane region" description="Helical" evidence="6">
    <location>
        <begin position="75"/>
        <end position="95"/>
    </location>
</feature>
<dbReference type="STRING" id="1218506.JF75_01350"/>
<gene>
    <name evidence="7" type="ORF">JF75_01350</name>
</gene>
<feature type="transmembrane region" description="Helical" evidence="6">
    <location>
        <begin position="260"/>
        <end position="281"/>
    </location>
</feature>